<feature type="binding site" evidence="3">
    <location>
        <position position="47"/>
    </location>
    <ligand>
        <name>Zn(2+)</name>
        <dbReference type="ChEBI" id="CHEBI:29105"/>
        <label>2</label>
    </ligand>
</feature>
<feature type="binding site" evidence="3">
    <location>
        <position position="149"/>
    </location>
    <ligand>
        <name>Mg(2+)</name>
        <dbReference type="ChEBI" id="CHEBI:18420"/>
    </ligand>
</feature>
<evidence type="ECO:0000256" key="4">
    <source>
        <dbReference type="RuleBase" id="RU003946"/>
    </source>
</evidence>
<dbReference type="InterPro" id="IPR001952">
    <property type="entry name" value="Alkaline_phosphatase"/>
</dbReference>
<organism evidence="6 7">
    <name type="scientific">Fenollaria massiliensis</name>
    <dbReference type="NCBI Taxonomy" id="938288"/>
    <lineage>
        <taxon>Bacteria</taxon>
        <taxon>Bacillati</taxon>
        <taxon>Bacillota</taxon>
        <taxon>Clostridia</taxon>
        <taxon>Eubacteriales</taxon>
        <taxon>Fenollaria</taxon>
    </lineage>
</organism>
<proteinExistence type="inferred from homology"/>
<dbReference type="Proteomes" id="UP000831151">
    <property type="component" value="Chromosome"/>
</dbReference>
<feature type="binding site" evidence="3">
    <location>
        <position position="274"/>
    </location>
    <ligand>
        <name>Mg(2+)</name>
        <dbReference type="ChEBI" id="CHEBI:18420"/>
    </ligand>
</feature>
<sequence>MKKNFKFLVLFLALLMFVSSFSFLGGTSFAESKNAKKAKYVFLFIGDGMGAAQVNAAQIYAGDKKKVEIKPLEFYKFPTVGLVNTEDSTSFCPDSASTATAISSGTKTHSGVIGKTSDLQKNVTTVAEKMKEQGKKIGIISTVTLNHATPAAFYANVTSRKQYYEIGKQMATSGFDYFAGGSLAHRTGDDKKKKEKDLYDILKANGYTVTETKKDFEKINKNTGKVFAVTERIQDEGAMPYTLDQKKGDMTLRDTVRKAIEVLDNENGFFIMAEAGKIDWACHANDALSSIHEVLALDDAVQEAIEFYKKHPDETLILVTADHETGGLSLGYQGTGYDTHFEIFDKQKLSYVEFDKKFEELKKNNNNLKFEDALKLVKESFGLIVKDENTKKEDELFVLNDYELGKLKAAFAESMKDKDKRTKSIETNLLYGGYDPFSATLTHIIDNKAGIGWSTFAHTAVPVPIYALGATAELYEGTYHDSEIYSKLMESLGAK</sequence>
<dbReference type="Gene3D" id="1.10.60.40">
    <property type="match status" value="1"/>
</dbReference>
<dbReference type="CDD" id="cd16012">
    <property type="entry name" value="ALP"/>
    <property type="match status" value="1"/>
</dbReference>
<evidence type="ECO:0000313" key="6">
    <source>
        <dbReference type="EMBL" id="UQK59822.1"/>
    </source>
</evidence>
<protein>
    <submittedName>
        <fullName evidence="6">Alkaline phosphatase</fullName>
    </submittedName>
</protein>
<evidence type="ECO:0000256" key="3">
    <source>
        <dbReference type="PIRSR" id="PIRSR601952-2"/>
    </source>
</evidence>
<keyword evidence="3" id="KW-0862">Zinc</keyword>
<feature type="signal peptide" evidence="5">
    <location>
        <begin position="1"/>
        <end position="24"/>
    </location>
</feature>
<dbReference type="SMART" id="SM00098">
    <property type="entry name" value="alkPPc"/>
    <property type="match status" value="1"/>
</dbReference>
<feature type="binding site" evidence="3">
    <location>
        <position position="458"/>
    </location>
    <ligand>
        <name>Zn(2+)</name>
        <dbReference type="ChEBI" id="CHEBI:29105"/>
        <label>2</label>
    </ligand>
</feature>
<dbReference type="PANTHER" id="PTHR11596">
    <property type="entry name" value="ALKALINE PHOSPHATASE"/>
    <property type="match status" value="1"/>
</dbReference>
<dbReference type="Gene3D" id="3.40.720.10">
    <property type="entry name" value="Alkaline Phosphatase, subunit A"/>
    <property type="match status" value="1"/>
</dbReference>
<evidence type="ECO:0000256" key="1">
    <source>
        <dbReference type="ARBA" id="ARBA00022553"/>
    </source>
</evidence>
<dbReference type="InterPro" id="IPR017850">
    <property type="entry name" value="Alkaline_phosphatase_core_sf"/>
</dbReference>
<keyword evidence="3" id="KW-0479">Metal-binding</keyword>
<keyword evidence="7" id="KW-1185">Reference proteome</keyword>
<gene>
    <name evidence="6" type="ORF">M1R53_04025</name>
</gene>
<keyword evidence="1" id="KW-0597">Phosphoprotein</keyword>
<feature type="binding site" evidence="3">
    <location>
        <position position="322"/>
    </location>
    <ligand>
        <name>Zn(2+)</name>
        <dbReference type="ChEBI" id="CHEBI:29105"/>
        <label>2</label>
    </ligand>
</feature>
<dbReference type="SUPFAM" id="SSF53649">
    <property type="entry name" value="Alkaline phosphatase-like"/>
    <property type="match status" value="1"/>
</dbReference>
<comment type="cofactor">
    <cofactor evidence="3">
        <name>Mg(2+)</name>
        <dbReference type="ChEBI" id="CHEBI:18420"/>
    </cofactor>
    <text evidence="3">Binds 1 Mg(2+) ion.</text>
</comment>
<comment type="similarity">
    <text evidence="4">Belongs to the alkaline phosphatase family.</text>
</comment>
<evidence type="ECO:0000256" key="5">
    <source>
        <dbReference type="SAM" id="SignalP"/>
    </source>
</evidence>
<dbReference type="GO" id="GO:0046872">
    <property type="term" value="F:metal ion binding"/>
    <property type="evidence" value="ECO:0007669"/>
    <property type="project" value="UniProtKB-KW"/>
</dbReference>
<dbReference type="Pfam" id="PF00245">
    <property type="entry name" value="Alk_phosphatase"/>
    <property type="match status" value="1"/>
</dbReference>
<comment type="cofactor">
    <cofactor evidence="3">
        <name>Zn(2+)</name>
        <dbReference type="ChEBI" id="CHEBI:29105"/>
    </cofactor>
    <text evidence="3">Binds 2 Zn(2+) ions.</text>
</comment>
<dbReference type="PANTHER" id="PTHR11596:SF5">
    <property type="entry name" value="ALKALINE PHOSPHATASE"/>
    <property type="match status" value="1"/>
</dbReference>
<dbReference type="GO" id="GO:0004035">
    <property type="term" value="F:alkaline phosphatase activity"/>
    <property type="evidence" value="ECO:0007669"/>
    <property type="project" value="TreeGrafter"/>
</dbReference>
<feature type="binding site" evidence="3">
    <location>
        <position position="47"/>
    </location>
    <ligand>
        <name>Mg(2+)</name>
        <dbReference type="ChEBI" id="CHEBI:18420"/>
    </ligand>
</feature>
<evidence type="ECO:0000313" key="7">
    <source>
        <dbReference type="Proteomes" id="UP000831151"/>
    </source>
</evidence>
<dbReference type="RefSeq" id="WP_249243162.1">
    <property type="nucleotide sequence ID" value="NZ_CP096649.1"/>
</dbReference>
<keyword evidence="5" id="KW-0732">Signal</keyword>
<dbReference type="KEGG" id="fms:M1R53_04025"/>
<feature type="binding site" evidence="3">
    <location>
        <position position="283"/>
    </location>
    <ligand>
        <name>Zn(2+)</name>
        <dbReference type="ChEBI" id="CHEBI:29105"/>
        <label>2</label>
    </ligand>
</feature>
<dbReference type="EMBL" id="CP096649">
    <property type="protein sequence ID" value="UQK59822.1"/>
    <property type="molecule type" value="Genomic_DNA"/>
</dbReference>
<feature type="binding site" evidence="3">
    <location>
        <position position="279"/>
    </location>
    <ligand>
        <name>Zn(2+)</name>
        <dbReference type="ChEBI" id="CHEBI:29105"/>
        <label>2</label>
    </ligand>
</feature>
<keyword evidence="3" id="KW-0460">Magnesium</keyword>
<dbReference type="PRINTS" id="PR00113">
    <property type="entry name" value="ALKPHPHTASE"/>
</dbReference>
<feature type="binding site" evidence="3">
    <location>
        <position position="147"/>
    </location>
    <ligand>
        <name>Mg(2+)</name>
        <dbReference type="ChEBI" id="CHEBI:18420"/>
    </ligand>
</feature>
<dbReference type="AlphaFoldDB" id="A0A9E7DL34"/>
<name>A0A9E7DL34_9FIRM</name>
<accession>A0A9E7DL34</accession>
<reference evidence="6" key="1">
    <citation type="submission" date="2022-04" db="EMBL/GenBank/DDBJ databases">
        <title>Complete genome sequences of Ezakiella coagulans and Fenollaria massiliensis.</title>
        <authorList>
            <person name="France M.T."/>
            <person name="Clifford J."/>
            <person name="Narina S."/>
            <person name="Rutt L."/>
            <person name="Ravel J."/>
        </authorList>
    </citation>
    <scope>NUCLEOTIDE SEQUENCE</scope>
    <source>
        <strain evidence="6">C0061C2</strain>
    </source>
</reference>
<feature type="chain" id="PRO_5039416209" evidence="5">
    <location>
        <begin position="25"/>
        <end position="495"/>
    </location>
</feature>
<feature type="active site" description="Phosphoserine intermediate" evidence="2">
    <location>
        <position position="95"/>
    </location>
</feature>
<feature type="binding site" evidence="3">
    <location>
        <position position="323"/>
    </location>
    <ligand>
        <name>Zn(2+)</name>
        <dbReference type="ChEBI" id="CHEBI:29105"/>
        <label>2</label>
    </ligand>
</feature>
<evidence type="ECO:0000256" key="2">
    <source>
        <dbReference type="PIRSR" id="PIRSR601952-1"/>
    </source>
</evidence>